<gene>
    <name evidence="3" type="ORF">OBRU01_19410</name>
</gene>
<proteinExistence type="predicted"/>
<feature type="compositionally biased region" description="Acidic residues" evidence="1">
    <location>
        <begin position="162"/>
        <end position="174"/>
    </location>
</feature>
<dbReference type="STRING" id="104452.A0A0L7KP11"/>
<reference evidence="3 4" key="1">
    <citation type="journal article" date="2015" name="Genome Biol. Evol.">
        <title>The genome of winter moth (Operophtera brumata) provides a genomic perspective on sexual dimorphism and phenology.</title>
        <authorList>
            <person name="Derks M.F."/>
            <person name="Smit S."/>
            <person name="Salis L."/>
            <person name="Schijlen E."/>
            <person name="Bossers A."/>
            <person name="Mateman C."/>
            <person name="Pijl A.S."/>
            <person name="de Ridder D."/>
            <person name="Groenen M.A."/>
            <person name="Visser M.E."/>
            <person name="Megens H.J."/>
        </authorList>
    </citation>
    <scope>NUCLEOTIDE SEQUENCE [LARGE SCALE GENOMIC DNA]</scope>
    <source>
        <strain evidence="3">WM2013NL</strain>
        <tissue evidence="3">Head and thorax</tissue>
    </source>
</reference>
<feature type="compositionally biased region" description="Basic and acidic residues" evidence="1">
    <location>
        <begin position="199"/>
        <end position="213"/>
    </location>
</feature>
<evidence type="ECO:0000313" key="4">
    <source>
        <dbReference type="Proteomes" id="UP000037510"/>
    </source>
</evidence>
<evidence type="ECO:0000256" key="1">
    <source>
        <dbReference type="SAM" id="MobiDB-lite"/>
    </source>
</evidence>
<dbReference type="AlphaFoldDB" id="A0A0L7KP11"/>
<evidence type="ECO:0000313" key="3">
    <source>
        <dbReference type="EMBL" id="KOB64806.1"/>
    </source>
</evidence>
<feature type="compositionally biased region" description="Polar residues" evidence="1">
    <location>
        <begin position="301"/>
        <end position="310"/>
    </location>
</feature>
<dbReference type="EMBL" id="JTDY01008001">
    <property type="protein sequence ID" value="KOB64806.1"/>
    <property type="molecule type" value="Genomic_DNA"/>
</dbReference>
<dbReference type="PROSITE" id="PS51257">
    <property type="entry name" value="PROKAR_LIPOPROTEIN"/>
    <property type="match status" value="1"/>
</dbReference>
<evidence type="ECO:0000256" key="2">
    <source>
        <dbReference type="SAM" id="SignalP"/>
    </source>
</evidence>
<organism evidence="3 4">
    <name type="scientific">Operophtera brumata</name>
    <name type="common">Winter moth</name>
    <name type="synonym">Phalaena brumata</name>
    <dbReference type="NCBI Taxonomy" id="104452"/>
    <lineage>
        <taxon>Eukaryota</taxon>
        <taxon>Metazoa</taxon>
        <taxon>Ecdysozoa</taxon>
        <taxon>Arthropoda</taxon>
        <taxon>Hexapoda</taxon>
        <taxon>Insecta</taxon>
        <taxon>Pterygota</taxon>
        <taxon>Neoptera</taxon>
        <taxon>Endopterygota</taxon>
        <taxon>Lepidoptera</taxon>
        <taxon>Glossata</taxon>
        <taxon>Ditrysia</taxon>
        <taxon>Geometroidea</taxon>
        <taxon>Geometridae</taxon>
        <taxon>Larentiinae</taxon>
        <taxon>Operophtera</taxon>
    </lineage>
</organism>
<feature type="chain" id="PRO_5005572769" evidence="2">
    <location>
        <begin position="18"/>
        <end position="339"/>
    </location>
</feature>
<dbReference type="Proteomes" id="UP000037510">
    <property type="component" value="Unassembled WGS sequence"/>
</dbReference>
<feature type="region of interest" description="Disordered" evidence="1">
    <location>
        <begin position="159"/>
        <end position="213"/>
    </location>
</feature>
<feature type="region of interest" description="Disordered" evidence="1">
    <location>
        <begin position="294"/>
        <end position="317"/>
    </location>
</feature>
<sequence length="339" mass="38345">MTAKIVILSALFISCNGLSIGTVSEQNVNKSETSIGDVFPDWVPFKNKHGDELGQFVPVTKNKVKKRLALPSNFILKAVAEPEGGDDYGIGQGGGDSEDNYENREWSDLYRPAQAINLSKKVPHTELSDIEGIVNVLTRKPANSLTDKISESRKLPTTILIDESDDEDESEEATTEVSAKVTRKQKYSEEDVDYDESDEKVKKNPVEDVSESEAKKAKILDAVDELKARHTQESRAISEKVKEEEMYKEQFERNRVVKDPVKARDKYGKSYFYKQTAPDYDEYDEKNPLLADKYKVHPIKKQTSSPTPTRTKPIIETTTHKEIKTQARSIRKSICVRKP</sequence>
<protein>
    <submittedName>
        <fullName evidence="3">Uncharacterized protein</fullName>
    </submittedName>
</protein>
<accession>A0A0L7KP11</accession>
<feature type="signal peptide" evidence="2">
    <location>
        <begin position="1"/>
        <end position="17"/>
    </location>
</feature>
<name>A0A0L7KP11_OPEBR</name>
<keyword evidence="4" id="KW-1185">Reference proteome</keyword>
<keyword evidence="2" id="KW-0732">Signal</keyword>
<comment type="caution">
    <text evidence="3">The sequence shown here is derived from an EMBL/GenBank/DDBJ whole genome shotgun (WGS) entry which is preliminary data.</text>
</comment>